<dbReference type="Proteomes" id="UP000642993">
    <property type="component" value="Unassembled WGS sequence"/>
</dbReference>
<name>A0A927PK22_9ACTN</name>
<dbReference type="Pfam" id="PF11296">
    <property type="entry name" value="DUF3097_C"/>
    <property type="match status" value="1"/>
</dbReference>
<gene>
    <name evidence="4" type="ORF">HT102_01770</name>
</gene>
<dbReference type="EMBL" id="JACYWE010000001">
    <property type="protein sequence ID" value="MBD8505218.1"/>
    <property type="molecule type" value="Genomic_DNA"/>
</dbReference>
<evidence type="ECO:0000313" key="5">
    <source>
        <dbReference type="Proteomes" id="UP000642993"/>
    </source>
</evidence>
<feature type="region of interest" description="Disordered" evidence="1">
    <location>
        <begin position="109"/>
        <end position="129"/>
    </location>
</feature>
<accession>A0A927PK22</accession>
<keyword evidence="5" id="KW-1185">Reference proteome</keyword>
<dbReference type="AlphaFoldDB" id="A0A927PK22"/>
<evidence type="ECO:0000259" key="2">
    <source>
        <dbReference type="Pfam" id="PF11296"/>
    </source>
</evidence>
<dbReference type="Pfam" id="PF22845">
    <property type="entry name" value="DUF3097_N"/>
    <property type="match status" value="1"/>
</dbReference>
<dbReference type="InterPro" id="IPR053883">
    <property type="entry name" value="DUF3097_N"/>
</dbReference>
<reference evidence="4" key="1">
    <citation type="submission" date="2020-09" db="EMBL/GenBank/DDBJ databases">
        <title>Hoyosella lacisalsi sp. nov., a halotolerant actinobacterium isolated from soil of Lake Gudzhirganskoe.</title>
        <authorList>
            <person name="Yang Q."/>
            <person name="Guo P.Y."/>
            <person name="Liu S.W."/>
            <person name="Li F.N."/>
            <person name="Sun C.H."/>
        </authorList>
    </citation>
    <scope>NUCLEOTIDE SEQUENCE</scope>
    <source>
        <strain evidence="4">G463</strain>
    </source>
</reference>
<evidence type="ECO:0000313" key="4">
    <source>
        <dbReference type="EMBL" id="MBD8505218.1"/>
    </source>
</evidence>
<comment type="caution">
    <text evidence="4">The sequence shown here is derived from an EMBL/GenBank/DDBJ whole genome shotgun (WGS) entry which is preliminary data.</text>
</comment>
<dbReference type="InterPro" id="IPR021447">
    <property type="entry name" value="DUF3097_C"/>
</dbReference>
<proteinExistence type="predicted"/>
<evidence type="ECO:0000256" key="1">
    <source>
        <dbReference type="SAM" id="MobiDB-lite"/>
    </source>
</evidence>
<feature type="domain" description="DUF3097" evidence="2">
    <location>
        <begin position="139"/>
        <end position="294"/>
    </location>
</feature>
<feature type="domain" description="DUF3097" evidence="3">
    <location>
        <begin position="48"/>
        <end position="110"/>
    </location>
</feature>
<evidence type="ECO:0000259" key="3">
    <source>
        <dbReference type="Pfam" id="PF22845"/>
    </source>
</evidence>
<organism evidence="4 5">
    <name type="scientific">Lolliginicoccus lacisalsi</name>
    <dbReference type="NCBI Taxonomy" id="2742202"/>
    <lineage>
        <taxon>Bacteria</taxon>
        <taxon>Bacillati</taxon>
        <taxon>Actinomycetota</taxon>
        <taxon>Actinomycetes</taxon>
        <taxon>Mycobacteriales</taxon>
        <taxon>Hoyosellaceae</taxon>
        <taxon>Lolliginicoccus</taxon>
    </lineage>
</organism>
<protein>
    <submittedName>
        <fullName evidence="4">DUF3097 domain-containing protein</fullName>
    </submittedName>
</protein>
<sequence>MTNQHRSAWQPPPFPAGPLACGVVVDNRYAGDILAGHARRRKPDYPSMAAEKGLVVEDPVSGYCGAIVGFERTYDGDFVRLEDAARCTRLFRMREGGFLFEGRRVTLTKPVATSPPGPRRTASGSVRVEDARARTARASRIWVEGVHDAELVEKVWGHDLRIEGVVVEPLSGLDNLGERLAEFGPGPERKVGVLVDHLVAGSKEARLTQNLGPHVMVTGHPFVDIWQAVRPRAVGITAWPVIPMGQDWKTGICDALGWGTPQDGWIHVRSSVSSFRDLESDLIGAVERLVDFVTDPGE</sequence>